<accession>Q2IJG0</accession>
<comment type="similarity">
    <text evidence="1">Belongs to the outer membrane factor (OMF) (TC 1.B.17) family.</text>
</comment>
<dbReference type="eggNOG" id="COG1538">
    <property type="taxonomic scope" value="Bacteria"/>
</dbReference>
<feature type="compositionally biased region" description="Pro residues" evidence="3">
    <location>
        <begin position="48"/>
        <end position="67"/>
    </location>
</feature>
<dbReference type="STRING" id="290397.Adeh_2020"/>
<dbReference type="PANTHER" id="PTHR30203:SF29">
    <property type="entry name" value="PROTEIN CYAE"/>
    <property type="match status" value="1"/>
</dbReference>
<feature type="region of interest" description="Disordered" evidence="3">
    <location>
        <begin position="30"/>
        <end position="69"/>
    </location>
</feature>
<evidence type="ECO:0000256" key="1">
    <source>
        <dbReference type="ARBA" id="ARBA00007613"/>
    </source>
</evidence>
<organism evidence="4 5">
    <name type="scientific">Anaeromyxobacter dehalogenans (strain 2CP-C)</name>
    <dbReference type="NCBI Taxonomy" id="290397"/>
    <lineage>
        <taxon>Bacteria</taxon>
        <taxon>Pseudomonadati</taxon>
        <taxon>Myxococcota</taxon>
        <taxon>Myxococcia</taxon>
        <taxon>Myxococcales</taxon>
        <taxon>Cystobacterineae</taxon>
        <taxon>Anaeromyxobacteraceae</taxon>
        <taxon>Anaeromyxobacter</taxon>
    </lineage>
</organism>
<dbReference type="Proteomes" id="UP000001935">
    <property type="component" value="Chromosome"/>
</dbReference>
<dbReference type="OrthoDB" id="9772436at2"/>
<reference evidence="4" key="1">
    <citation type="submission" date="2006-01" db="EMBL/GenBank/DDBJ databases">
        <title>Complete sequence of Anaeromyxobacter dehalogenans 2CP-C.</title>
        <authorList>
            <consortium name="US DOE Joint Genome Institute"/>
            <person name="Copeland A."/>
            <person name="Lucas S."/>
            <person name="Lapidus A."/>
            <person name="Barry K."/>
            <person name="Detter J.C."/>
            <person name="Glavina T."/>
            <person name="Hammon N."/>
            <person name="Israni S."/>
            <person name="Pitluck S."/>
            <person name="Brettin T."/>
            <person name="Bruce D."/>
            <person name="Han C."/>
            <person name="Tapia R."/>
            <person name="Gilna P."/>
            <person name="Kiss H."/>
            <person name="Schmutz J."/>
            <person name="Larimer F."/>
            <person name="Land M."/>
            <person name="Kyrpides N."/>
            <person name="Anderson I."/>
            <person name="Sanford R.A."/>
            <person name="Ritalahti K.M."/>
            <person name="Thomas H.S."/>
            <person name="Kirby J.R."/>
            <person name="Zhulin I.B."/>
            <person name="Loeffler F.E."/>
            <person name="Richardson P."/>
        </authorList>
    </citation>
    <scope>NUCLEOTIDE SEQUENCE</scope>
    <source>
        <strain evidence="4">2CP-C</strain>
    </source>
</reference>
<evidence type="ECO:0000313" key="5">
    <source>
        <dbReference type="Proteomes" id="UP000001935"/>
    </source>
</evidence>
<dbReference type="AlphaFoldDB" id="Q2IJG0"/>
<dbReference type="EMBL" id="CP000251">
    <property type="protein sequence ID" value="ABC81790.1"/>
    <property type="molecule type" value="Genomic_DNA"/>
</dbReference>
<dbReference type="PROSITE" id="PS51257">
    <property type="entry name" value="PROKAR_LIPOPROTEIN"/>
    <property type="match status" value="1"/>
</dbReference>
<dbReference type="GO" id="GO:0015562">
    <property type="term" value="F:efflux transmembrane transporter activity"/>
    <property type="evidence" value="ECO:0007669"/>
    <property type="project" value="InterPro"/>
</dbReference>
<dbReference type="RefSeq" id="WP_011421072.1">
    <property type="nucleotide sequence ID" value="NC_007760.1"/>
</dbReference>
<gene>
    <name evidence="4" type="ordered locus">Adeh_2020</name>
</gene>
<dbReference type="InterPro" id="IPR003423">
    <property type="entry name" value="OMP_efflux"/>
</dbReference>
<name>Q2IJG0_ANADE</name>
<dbReference type="KEGG" id="ade:Adeh_2020"/>
<evidence type="ECO:0000313" key="4">
    <source>
        <dbReference type="EMBL" id="ABC81790.1"/>
    </source>
</evidence>
<evidence type="ECO:0000256" key="3">
    <source>
        <dbReference type="SAM" id="MobiDB-lite"/>
    </source>
</evidence>
<sequence length="492" mass="49658">MVAARTRTAAVLAVLVSASGCGTLAPSRFVDGRTAPPAEVARRAAAEPGPPPARAGAAAPPPSPAPAAPRSIPELVARALEVDPATRAAWHDARAAAAAAGGERTAYLPSVSVGAGLQRAETARTLTRAGTTATTAGPSGELTWILLDLGARGARVDQADQLLLASRLAEHAAVADLVLRVQETAYQYLGSRALVEAEAAAVKQAEESLAAAEGRRGAGVATVADVLQARTALSQARLRLQQLEGQALTVAGALATLAGLPPTATLDLGALPADVRVPETSPAVEALLDEAARRSPDLARAQAQAGAAAAGARAAERAWLPVLSLNAAASRSWYLDPSGVPPSTAWTVGLALRLPLLDGLLRPAYDALAARAAADAAEARAAATAQAVALQVWTGYQAFRTAGLRVETARDLLASAQASSDVAAGRYREGVGSILDLLTAQAALEGARAEEVRARADYLVALAQLARATGRLALPAPAAAAPAPAPAPEGNP</sequence>
<protein>
    <submittedName>
        <fullName evidence="4">Outer membrane efflux protein</fullName>
    </submittedName>
</protein>
<dbReference type="InterPro" id="IPR010131">
    <property type="entry name" value="MdtP/NodT-like"/>
</dbReference>
<dbReference type="Pfam" id="PF02321">
    <property type="entry name" value="OEP"/>
    <property type="match status" value="2"/>
</dbReference>
<dbReference type="Gene3D" id="1.20.1600.10">
    <property type="entry name" value="Outer membrane efflux proteins (OEP)"/>
    <property type="match status" value="1"/>
</dbReference>
<feature type="coiled-coil region" evidence="2">
    <location>
        <begin position="195"/>
        <end position="246"/>
    </location>
</feature>
<evidence type="ECO:0000256" key="2">
    <source>
        <dbReference type="SAM" id="Coils"/>
    </source>
</evidence>
<dbReference type="PANTHER" id="PTHR30203">
    <property type="entry name" value="OUTER MEMBRANE CATION EFFLUX PROTEIN"/>
    <property type="match status" value="1"/>
</dbReference>
<dbReference type="PIRSF" id="PIRSF001892">
    <property type="entry name" value="CyaE"/>
    <property type="match status" value="1"/>
</dbReference>
<dbReference type="HOGENOM" id="CLU_012817_10_2_7"/>
<keyword evidence="2" id="KW-0175">Coiled coil</keyword>
<dbReference type="SUPFAM" id="SSF56954">
    <property type="entry name" value="Outer membrane efflux proteins (OEP)"/>
    <property type="match status" value="1"/>
</dbReference>
<dbReference type="InterPro" id="IPR028351">
    <property type="entry name" value="CyaE"/>
</dbReference>
<proteinExistence type="inferred from homology"/>